<gene>
    <name evidence="3" type="ORF">BT96DRAFT_828844</name>
</gene>
<dbReference type="Proteomes" id="UP000799118">
    <property type="component" value="Unassembled WGS sequence"/>
</dbReference>
<organism evidence="3 4">
    <name type="scientific">Gymnopus androsaceus JB14</name>
    <dbReference type="NCBI Taxonomy" id="1447944"/>
    <lineage>
        <taxon>Eukaryota</taxon>
        <taxon>Fungi</taxon>
        <taxon>Dikarya</taxon>
        <taxon>Basidiomycota</taxon>
        <taxon>Agaricomycotina</taxon>
        <taxon>Agaricomycetes</taxon>
        <taxon>Agaricomycetidae</taxon>
        <taxon>Agaricales</taxon>
        <taxon>Marasmiineae</taxon>
        <taxon>Omphalotaceae</taxon>
        <taxon>Gymnopus</taxon>
    </lineage>
</organism>
<dbReference type="Pfam" id="PF24764">
    <property type="entry name" value="rva_4"/>
    <property type="match status" value="1"/>
</dbReference>
<proteinExistence type="predicted"/>
<evidence type="ECO:0000313" key="3">
    <source>
        <dbReference type="EMBL" id="KAE9393687.1"/>
    </source>
</evidence>
<feature type="domain" description="Integrase core" evidence="2">
    <location>
        <begin position="3"/>
        <end position="106"/>
    </location>
</feature>
<dbReference type="OrthoDB" id="3013454at2759"/>
<evidence type="ECO:0000256" key="1">
    <source>
        <dbReference type="SAM" id="MobiDB-lite"/>
    </source>
</evidence>
<feature type="region of interest" description="Disordered" evidence="1">
    <location>
        <begin position="131"/>
        <end position="155"/>
    </location>
</feature>
<dbReference type="AlphaFoldDB" id="A0A6A4H911"/>
<name>A0A6A4H911_9AGAR</name>
<evidence type="ECO:0000313" key="4">
    <source>
        <dbReference type="Proteomes" id="UP000799118"/>
    </source>
</evidence>
<dbReference type="PANTHER" id="PTHR46791">
    <property type="entry name" value="EXPRESSED PROTEIN"/>
    <property type="match status" value="1"/>
</dbReference>
<dbReference type="EMBL" id="ML769566">
    <property type="protein sequence ID" value="KAE9393687.1"/>
    <property type="molecule type" value="Genomic_DNA"/>
</dbReference>
<dbReference type="PANTHER" id="PTHR46791:SF5">
    <property type="entry name" value="CLR5 DOMAIN-CONTAINING PROTEIN-RELATED"/>
    <property type="match status" value="1"/>
</dbReference>
<evidence type="ECO:0000259" key="2">
    <source>
        <dbReference type="Pfam" id="PF24764"/>
    </source>
</evidence>
<sequence>MIIKRGRNRGSFLWGSSTHNTRIERLWLEIGTQFARAWRAFFSRLEELHGLDRTNPHHLWLLHYLFLDLINDDCEEFQEQWNTHPISREGHDQSPQDMFFLGQLEHGLYEDCRGVDPDLLNHFYGVTGEPVQRLPHQTGAGHPADEEGDDSEEEEWNALVNRIGEEDDSEFNQDPIEAPKHADPFQDDDLHAIFSEALDRLRNSGAIPRGYGVHSTEWGDTGYPLFGTIRTGLSGRKELRIALPDSTWRPRSVQWAQGLYLMNQLIDEQSNHV</sequence>
<keyword evidence="4" id="KW-1185">Reference proteome</keyword>
<dbReference type="InterPro" id="IPR058913">
    <property type="entry name" value="Integrase_dom_put"/>
</dbReference>
<accession>A0A6A4H911</accession>
<feature type="compositionally biased region" description="Acidic residues" evidence="1">
    <location>
        <begin position="146"/>
        <end position="155"/>
    </location>
</feature>
<protein>
    <recommendedName>
        <fullName evidence="2">Integrase core domain-containing protein</fullName>
    </recommendedName>
</protein>
<reference evidence="3" key="1">
    <citation type="journal article" date="2019" name="Environ. Microbiol.">
        <title>Fungal ecological strategies reflected in gene transcription - a case study of two litter decomposers.</title>
        <authorList>
            <person name="Barbi F."/>
            <person name="Kohler A."/>
            <person name="Barry K."/>
            <person name="Baskaran P."/>
            <person name="Daum C."/>
            <person name="Fauchery L."/>
            <person name="Ihrmark K."/>
            <person name="Kuo A."/>
            <person name="LaButti K."/>
            <person name="Lipzen A."/>
            <person name="Morin E."/>
            <person name="Grigoriev I.V."/>
            <person name="Henrissat B."/>
            <person name="Lindahl B."/>
            <person name="Martin F."/>
        </authorList>
    </citation>
    <scope>NUCLEOTIDE SEQUENCE</scope>
    <source>
        <strain evidence="3">JB14</strain>
    </source>
</reference>